<dbReference type="InterPro" id="IPR005131">
    <property type="entry name" value="Ser_deHydtase_bsu"/>
</dbReference>
<comment type="caution">
    <text evidence="14">The sequence shown here is derived from an EMBL/GenBank/DDBJ whole genome shotgun (WGS) entry which is preliminary data.</text>
</comment>
<evidence type="ECO:0000256" key="4">
    <source>
        <dbReference type="ARBA" id="ARBA00022432"/>
    </source>
</evidence>
<dbReference type="InterPro" id="IPR051318">
    <property type="entry name" value="Fe-S_L-Ser"/>
</dbReference>
<dbReference type="Pfam" id="PF03315">
    <property type="entry name" value="SDH_beta"/>
    <property type="match status" value="1"/>
</dbReference>
<dbReference type="SUPFAM" id="SSF143548">
    <property type="entry name" value="Serine metabolism enzymes domain"/>
    <property type="match status" value="1"/>
</dbReference>
<dbReference type="RefSeq" id="WP_379829212.1">
    <property type="nucleotide sequence ID" value="NZ_JBHUHU010000001.1"/>
</dbReference>
<dbReference type="EMBL" id="JBHUHU010000001">
    <property type="protein sequence ID" value="MFD2098435.1"/>
    <property type="molecule type" value="Genomic_DNA"/>
</dbReference>
<evidence type="ECO:0000256" key="6">
    <source>
        <dbReference type="ARBA" id="ARBA00022723"/>
    </source>
</evidence>
<keyword evidence="9 11" id="KW-0456">Lyase</keyword>
<dbReference type="GO" id="GO:0003941">
    <property type="term" value="F:L-serine ammonia-lyase activity"/>
    <property type="evidence" value="ECO:0007669"/>
    <property type="project" value="UniProtKB-EC"/>
</dbReference>
<evidence type="ECO:0000256" key="11">
    <source>
        <dbReference type="RuleBase" id="RU366059"/>
    </source>
</evidence>
<evidence type="ECO:0000256" key="9">
    <source>
        <dbReference type="ARBA" id="ARBA00023239"/>
    </source>
</evidence>
<keyword evidence="8 11" id="KW-0411">Iron-sulfur</keyword>
<comment type="catalytic activity">
    <reaction evidence="10 11">
        <text>L-serine = pyruvate + NH4(+)</text>
        <dbReference type="Rhea" id="RHEA:19169"/>
        <dbReference type="ChEBI" id="CHEBI:15361"/>
        <dbReference type="ChEBI" id="CHEBI:28938"/>
        <dbReference type="ChEBI" id="CHEBI:33384"/>
        <dbReference type="EC" id="4.3.1.17"/>
    </reaction>
</comment>
<comment type="similarity">
    <text evidence="3 11">Belongs to the iron-sulfur dependent L-serine dehydratase family.</text>
</comment>
<evidence type="ECO:0000259" key="13">
    <source>
        <dbReference type="Pfam" id="PF03315"/>
    </source>
</evidence>
<proteinExistence type="inferred from homology"/>
<dbReference type="NCBIfam" id="TIGR00720">
    <property type="entry name" value="sda_mono"/>
    <property type="match status" value="1"/>
</dbReference>
<evidence type="ECO:0000256" key="2">
    <source>
        <dbReference type="ARBA" id="ARBA00004742"/>
    </source>
</evidence>
<organism evidence="14 15">
    <name type="scientific">Flagellimonas iocasae</name>
    <dbReference type="NCBI Taxonomy" id="2055905"/>
    <lineage>
        <taxon>Bacteria</taxon>
        <taxon>Pseudomonadati</taxon>
        <taxon>Bacteroidota</taxon>
        <taxon>Flavobacteriia</taxon>
        <taxon>Flavobacteriales</taxon>
        <taxon>Flavobacteriaceae</taxon>
        <taxon>Flagellimonas</taxon>
    </lineage>
</organism>
<dbReference type="Pfam" id="PF03313">
    <property type="entry name" value="SDH_alpha"/>
    <property type="match status" value="1"/>
</dbReference>
<evidence type="ECO:0000259" key="12">
    <source>
        <dbReference type="Pfam" id="PF03313"/>
    </source>
</evidence>
<dbReference type="InterPro" id="IPR004644">
    <property type="entry name" value="Fe-S_L-Ser_mono"/>
</dbReference>
<evidence type="ECO:0000256" key="7">
    <source>
        <dbReference type="ARBA" id="ARBA00023004"/>
    </source>
</evidence>
<evidence type="ECO:0000313" key="15">
    <source>
        <dbReference type="Proteomes" id="UP001597342"/>
    </source>
</evidence>
<comment type="pathway">
    <text evidence="2">Carbohydrate biosynthesis; gluconeogenesis.</text>
</comment>
<evidence type="ECO:0000256" key="10">
    <source>
        <dbReference type="ARBA" id="ARBA00049406"/>
    </source>
</evidence>
<sequence length="474" mass="51796">MECISVFDMLKIGVGPSSSHTLGPWRAAERWIRELKEQKVFDDVDKIKVSLYGSLSLTGKGHATDIAVVMGLLGTDPVTVPIDSIDNSLQQIKASKKLNFGGLREIPFDFVNDIVFKKEFLPFHSNAIQFEAQLTNSKKISETYYSIGGGFVVKEERIHAKENKATFNTFPHPVKTGNELLQHCLEQGKSISEIVLENELSLRTASEIDEGLHHIWNTMLECMYTGCHTEGKLPGGLNVKRRAFEMHQKLKGDTPYSNPQEWLESIRETEVKFRQIIKWVSCFALSVNEVNASLGRVVTAPTNGSAGVIPAVLMYYMVIENHDADFDDVRQFLLVASEVGSIFKKGATISAAMGGCQAEIGVSSAMAAAGLTELMGGSPEQVLIAAEIAMEHHLGLTCDPIGGLVQVPCIERNAMGAIKAINAAELALDTDPKEAKVPLDKVVNTMWETAKDMSSKYKETSEGGLAVGVFLSDC</sequence>
<keyword evidence="15" id="KW-1185">Reference proteome</keyword>
<evidence type="ECO:0000256" key="3">
    <source>
        <dbReference type="ARBA" id="ARBA00008636"/>
    </source>
</evidence>
<keyword evidence="5 11" id="KW-0004">4Fe-4S</keyword>
<feature type="domain" description="Serine dehydratase beta chain" evidence="13">
    <location>
        <begin position="5"/>
        <end position="156"/>
    </location>
</feature>
<gene>
    <name evidence="14" type="ORF">ACFSJE_01530</name>
</gene>
<keyword evidence="4 11" id="KW-0312">Gluconeogenesis</keyword>
<protein>
    <recommendedName>
        <fullName evidence="11">L-serine dehydratase</fullName>
        <ecNumber evidence="11">4.3.1.17</ecNumber>
    </recommendedName>
</protein>
<evidence type="ECO:0000313" key="14">
    <source>
        <dbReference type="EMBL" id="MFD2098435.1"/>
    </source>
</evidence>
<feature type="domain" description="Serine dehydratase-like alpha subunit" evidence="12">
    <location>
        <begin position="186"/>
        <end position="466"/>
    </location>
</feature>
<evidence type="ECO:0000256" key="5">
    <source>
        <dbReference type="ARBA" id="ARBA00022485"/>
    </source>
</evidence>
<accession>A0ABW4XTJ9</accession>
<keyword evidence="6 11" id="KW-0479">Metal-binding</keyword>
<keyword evidence="7 11" id="KW-0408">Iron</keyword>
<dbReference type="InterPro" id="IPR005130">
    <property type="entry name" value="Ser_deHydtase-like_asu"/>
</dbReference>
<comment type="cofactor">
    <cofactor evidence="1 11">
        <name>[4Fe-4S] cluster</name>
        <dbReference type="ChEBI" id="CHEBI:49883"/>
    </cofactor>
</comment>
<evidence type="ECO:0000256" key="8">
    <source>
        <dbReference type="ARBA" id="ARBA00023014"/>
    </source>
</evidence>
<dbReference type="InterPro" id="IPR029009">
    <property type="entry name" value="ASB_dom_sf"/>
</dbReference>
<dbReference type="EC" id="4.3.1.17" evidence="11"/>
<dbReference type="Gene3D" id="3.30.1330.90">
    <property type="entry name" value="D-3-phosphoglycerate dehydrogenase, domain 3"/>
    <property type="match status" value="1"/>
</dbReference>
<reference evidence="15" key="1">
    <citation type="journal article" date="2019" name="Int. J. Syst. Evol. Microbiol.">
        <title>The Global Catalogue of Microorganisms (GCM) 10K type strain sequencing project: providing services to taxonomists for standard genome sequencing and annotation.</title>
        <authorList>
            <consortium name="The Broad Institute Genomics Platform"/>
            <consortium name="The Broad Institute Genome Sequencing Center for Infectious Disease"/>
            <person name="Wu L."/>
            <person name="Ma J."/>
        </authorList>
    </citation>
    <scope>NUCLEOTIDE SEQUENCE [LARGE SCALE GENOMIC DNA]</scope>
    <source>
        <strain evidence="15">JCM 3389</strain>
    </source>
</reference>
<dbReference type="PANTHER" id="PTHR30182:SF1">
    <property type="entry name" value="L-SERINE DEHYDRATASE 1"/>
    <property type="match status" value="1"/>
</dbReference>
<dbReference type="PANTHER" id="PTHR30182">
    <property type="entry name" value="L-SERINE DEHYDRATASE"/>
    <property type="match status" value="1"/>
</dbReference>
<dbReference type="Proteomes" id="UP001597342">
    <property type="component" value="Unassembled WGS sequence"/>
</dbReference>
<name>A0ABW4XTJ9_9FLAO</name>
<evidence type="ECO:0000256" key="1">
    <source>
        <dbReference type="ARBA" id="ARBA00001966"/>
    </source>
</evidence>